<dbReference type="InParanoid" id="J9EVJ4"/>
<gene>
    <name evidence="2" type="ORF">WBA_LOCUS5840</name>
    <name evidence="1" type="ORF">WUBG_09854</name>
</gene>
<accession>J9EVJ4</accession>
<dbReference type="EMBL" id="ADBV01005699">
    <property type="protein sequence ID" value="EJW79239.1"/>
    <property type="molecule type" value="Genomic_DNA"/>
</dbReference>
<reference evidence="3" key="1">
    <citation type="submission" date="2012-08" db="EMBL/GenBank/DDBJ databases">
        <title>The Genome Sequence of Wuchereria bancrofti.</title>
        <authorList>
            <person name="Nutman T.B."/>
            <person name="Fink D.L."/>
            <person name="Russ C."/>
            <person name="Young S."/>
            <person name="Zeng Q."/>
            <person name="Koehrsen M."/>
            <person name="Alvarado L."/>
            <person name="Berlin A."/>
            <person name="Chapman S.B."/>
            <person name="Chen Z."/>
            <person name="Freedman E."/>
            <person name="Gellesch M."/>
            <person name="Goldberg J."/>
            <person name="Griggs A."/>
            <person name="Gujja S."/>
            <person name="Heilman E.R."/>
            <person name="Heiman D."/>
            <person name="Hepburn T."/>
            <person name="Howarth C."/>
            <person name="Jen D."/>
            <person name="Larson L."/>
            <person name="Lewis B."/>
            <person name="Mehta T."/>
            <person name="Park D."/>
            <person name="Pearson M."/>
            <person name="Roberts A."/>
            <person name="Saif S."/>
            <person name="Shea T."/>
            <person name="Shenoy N."/>
            <person name="Sisk P."/>
            <person name="Stolte C."/>
            <person name="Sykes S."/>
            <person name="Walk T."/>
            <person name="White J."/>
            <person name="Yandava C."/>
            <person name="Haas B."/>
            <person name="Henn M.R."/>
            <person name="Nusbaum C."/>
            <person name="Birren B."/>
        </authorList>
    </citation>
    <scope>NUCLEOTIDE SEQUENCE [LARGE SCALE GENOMIC DNA]</scope>
    <source>
        <strain evidence="3">NA</strain>
    </source>
</reference>
<dbReference type="Proteomes" id="UP000004810">
    <property type="component" value="Unassembled WGS sequence"/>
</dbReference>
<name>J9EVJ4_WUCBA</name>
<sequence length="106" mass="12168">MSQQQSIEQTSKLRLVQCIKKNQGGFRSSVGSVIKVESYPEMDENSKEETDKLCLTMYQSAFRVITFGLCSAAVSFEWIKHLRQHATILKHFFVHPVSPTQCVMHF</sequence>
<dbReference type="Proteomes" id="UP000270924">
    <property type="component" value="Unassembled WGS sequence"/>
</dbReference>
<dbReference type="AlphaFoldDB" id="J9EVJ4"/>
<evidence type="ECO:0000313" key="4">
    <source>
        <dbReference type="Proteomes" id="UP000270924"/>
    </source>
</evidence>
<reference evidence="1" key="2">
    <citation type="submission" date="2012-08" db="EMBL/GenBank/DDBJ databases">
        <title>The Genome Sequence of Wuchereria bancrofti.</title>
        <authorList>
            <consortium name="The Broad Institute Genome Sequencing Platform"/>
            <consortium name="Broad Institute Genome Sequencing Center for Infectious Disease"/>
            <person name="Nutman T.B."/>
            <person name="Fink D.L."/>
            <person name="Russ C."/>
            <person name="Young S."/>
            <person name="Zeng Q."/>
            <person name="Koehrsen M."/>
            <person name="Alvarado L."/>
            <person name="Berlin A."/>
            <person name="Borenstein D."/>
            <person name="Chapman S.B."/>
            <person name="Chen Z."/>
            <person name="Engels R."/>
            <person name="Freedman E."/>
            <person name="Gellesch M."/>
            <person name="Goldberg J."/>
            <person name="Griggs A."/>
            <person name="Gujja S."/>
            <person name="Heilman E.R."/>
            <person name="Heiman D."/>
            <person name="Hepburn T."/>
            <person name="Howarth C."/>
            <person name="Jen D."/>
            <person name="Larson L."/>
            <person name="Lewis B."/>
            <person name="Mehta T."/>
            <person name="Park D."/>
            <person name="Pearson M."/>
            <person name="Richards J."/>
            <person name="Roberts A."/>
            <person name="Saif S."/>
            <person name="Shea T."/>
            <person name="Shenoy N."/>
            <person name="Sisk P."/>
            <person name="Stolte C."/>
            <person name="Sykes S."/>
            <person name="Walk T."/>
            <person name="White J."/>
            <person name="Yandava C."/>
            <person name="Haas B."/>
            <person name="Henn M.R."/>
            <person name="Nusbaum C."/>
            <person name="Birren B."/>
        </authorList>
    </citation>
    <scope>NUCLEOTIDE SEQUENCE</scope>
</reference>
<evidence type="ECO:0000313" key="3">
    <source>
        <dbReference type="Proteomes" id="UP000004810"/>
    </source>
</evidence>
<organism evidence="1 3">
    <name type="scientific">Wuchereria bancrofti</name>
    <dbReference type="NCBI Taxonomy" id="6293"/>
    <lineage>
        <taxon>Eukaryota</taxon>
        <taxon>Metazoa</taxon>
        <taxon>Ecdysozoa</taxon>
        <taxon>Nematoda</taxon>
        <taxon>Chromadorea</taxon>
        <taxon>Rhabditida</taxon>
        <taxon>Spirurina</taxon>
        <taxon>Spiruromorpha</taxon>
        <taxon>Filarioidea</taxon>
        <taxon>Onchocercidae</taxon>
        <taxon>Wuchereria</taxon>
    </lineage>
</organism>
<evidence type="ECO:0000313" key="2">
    <source>
        <dbReference type="EMBL" id="VDM12454.1"/>
    </source>
</evidence>
<protein>
    <submittedName>
        <fullName evidence="1">Uncharacterized protein</fullName>
    </submittedName>
</protein>
<reference evidence="2 4" key="3">
    <citation type="submission" date="2018-11" db="EMBL/GenBank/DDBJ databases">
        <authorList>
            <consortium name="Pathogen Informatics"/>
        </authorList>
    </citation>
    <scope>NUCLEOTIDE SEQUENCE [LARGE SCALE GENOMIC DNA]</scope>
</reference>
<evidence type="ECO:0000313" key="1">
    <source>
        <dbReference type="EMBL" id="EJW79239.1"/>
    </source>
</evidence>
<keyword evidence="4" id="KW-1185">Reference proteome</keyword>
<proteinExistence type="predicted"/>
<dbReference type="EMBL" id="UYWW01003106">
    <property type="protein sequence ID" value="VDM12454.1"/>
    <property type="molecule type" value="Genomic_DNA"/>
</dbReference>